<comment type="caution">
    <text evidence="1">The sequence shown here is derived from an EMBL/GenBank/DDBJ whole genome shotgun (WGS) entry which is preliminary data.</text>
</comment>
<reference evidence="1 2" key="1">
    <citation type="submission" date="2017-11" db="EMBL/GenBank/DDBJ databases">
        <title>De-novo sequencing of pomegranate (Punica granatum L.) genome.</title>
        <authorList>
            <person name="Akparov Z."/>
            <person name="Amiraslanov A."/>
            <person name="Hajiyeva S."/>
            <person name="Abbasov M."/>
            <person name="Kaur K."/>
            <person name="Hamwieh A."/>
            <person name="Solovyev V."/>
            <person name="Salamov A."/>
            <person name="Braich B."/>
            <person name="Kosarev P."/>
            <person name="Mahmoud A."/>
            <person name="Hajiyev E."/>
            <person name="Babayeva S."/>
            <person name="Izzatullayeva V."/>
            <person name="Mammadov A."/>
            <person name="Mammadov A."/>
            <person name="Sharifova S."/>
            <person name="Ojaghi J."/>
            <person name="Eynullazada K."/>
            <person name="Bayramov B."/>
            <person name="Abdulazimova A."/>
            <person name="Shahmuradov I."/>
        </authorList>
    </citation>
    <scope>NUCLEOTIDE SEQUENCE [LARGE SCALE GENOMIC DNA]</scope>
    <source>
        <strain evidence="2">cv. AG2017</strain>
        <tissue evidence="1">Leaf</tissue>
    </source>
</reference>
<accession>A0A2I0KCT7</accession>
<dbReference type="AlphaFoldDB" id="A0A2I0KCT7"/>
<name>A0A2I0KCT7_PUNGR</name>
<dbReference type="EMBL" id="PGOL01000679">
    <property type="protein sequence ID" value="PKI66339.1"/>
    <property type="molecule type" value="Genomic_DNA"/>
</dbReference>
<evidence type="ECO:0000313" key="1">
    <source>
        <dbReference type="EMBL" id="PKI66339.1"/>
    </source>
</evidence>
<sequence>MGKSPTHISLLALLLSSEPHRDSLLKVLTAARVSKKTALERIEETKLKFFVEGKLITVNGEEDYAIYKETTVPYVEEYRNRRGLGFRPSCHDIVQALRGKHLHRLTAHYGKLSRDIPVPPLSHFFPGPPLVVGGTSDDTPTESEDSSSDTVEAPFVLLDVYAITEETSSKAPIRRAEENEELNNWTVVADV</sequence>
<keyword evidence="2" id="KW-1185">Reference proteome</keyword>
<proteinExistence type="predicted"/>
<evidence type="ECO:0000313" key="2">
    <source>
        <dbReference type="Proteomes" id="UP000233551"/>
    </source>
</evidence>
<organism evidence="1 2">
    <name type="scientific">Punica granatum</name>
    <name type="common">Pomegranate</name>
    <dbReference type="NCBI Taxonomy" id="22663"/>
    <lineage>
        <taxon>Eukaryota</taxon>
        <taxon>Viridiplantae</taxon>
        <taxon>Streptophyta</taxon>
        <taxon>Embryophyta</taxon>
        <taxon>Tracheophyta</taxon>
        <taxon>Spermatophyta</taxon>
        <taxon>Magnoliopsida</taxon>
        <taxon>eudicotyledons</taxon>
        <taxon>Gunneridae</taxon>
        <taxon>Pentapetalae</taxon>
        <taxon>rosids</taxon>
        <taxon>malvids</taxon>
        <taxon>Myrtales</taxon>
        <taxon>Lythraceae</taxon>
        <taxon>Punica</taxon>
    </lineage>
</organism>
<gene>
    <name evidence="1" type="ORF">CRG98_013301</name>
</gene>
<protein>
    <submittedName>
        <fullName evidence="1">Uncharacterized protein</fullName>
    </submittedName>
</protein>
<dbReference type="Proteomes" id="UP000233551">
    <property type="component" value="Unassembled WGS sequence"/>
</dbReference>